<keyword evidence="2" id="KW-1185">Reference proteome</keyword>
<gene>
    <name evidence="1" type="ORF">VNO80_16087</name>
</gene>
<organism evidence="1 2">
    <name type="scientific">Phaseolus coccineus</name>
    <name type="common">Scarlet runner bean</name>
    <name type="synonym">Phaseolus multiflorus</name>
    <dbReference type="NCBI Taxonomy" id="3886"/>
    <lineage>
        <taxon>Eukaryota</taxon>
        <taxon>Viridiplantae</taxon>
        <taxon>Streptophyta</taxon>
        <taxon>Embryophyta</taxon>
        <taxon>Tracheophyta</taxon>
        <taxon>Spermatophyta</taxon>
        <taxon>Magnoliopsida</taxon>
        <taxon>eudicotyledons</taxon>
        <taxon>Gunneridae</taxon>
        <taxon>Pentapetalae</taxon>
        <taxon>rosids</taxon>
        <taxon>fabids</taxon>
        <taxon>Fabales</taxon>
        <taxon>Fabaceae</taxon>
        <taxon>Papilionoideae</taxon>
        <taxon>50 kb inversion clade</taxon>
        <taxon>NPAAA clade</taxon>
        <taxon>indigoferoid/millettioid clade</taxon>
        <taxon>Phaseoleae</taxon>
        <taxon>Phaseolus</taxon>
    </lineage>
</organism>
<reference evidence="1 2" key="1">
    <citation type="submission" date="2024-01" db="EMBL/GenBank/DDBJ databases">
        <title>The genomes of 5 underutilized Papilionoideae crops provide insights into root nodulation and disease resistanc.</title>
        <authorList>
            <person name="Jiang F."/>
        </authorList>
    </citation>
    <scope>NUCLEOTIDE SEQUENCE [LARGE SCALE GENOMIC DNA]</scope>
    <source>
        <strain evidence="1">JINMINGXINNONG_FW02</strain>
        <tissue evidence="1">Leaves</tissue>
    </source>
</reference>
<dbReference type="AlphaFoldDB" id="A0AAN9R3K4"/>
<name>A0AAN9R3K4_PHACN</name>
<accession>A0AAN9R3K4</accession>
<proteinExistence type="predicted"/>
<dbReference type="EMBL" id="JAYMYR010000006">
    <property type="protein sequence ID" value="KAK7356809.1"/>
    <property type="molecule type" value="Genomic_DNA"/>
</dbReference>
<evidence type="ECO:0000313" key="1">
    <source>
        <dbReference type="EMBL" id="KAK7356809.1"/>
    </source>
</evidence>
<dbReference type="Proteomes" id="UP001374584">
    <property type="component" value="Unassembled WGS sequence"/>
</dbReference>
<evidence type="ECO:0000313" key="2">
    <source>
        <dbReference type="Proteomes" id="UP001374584"/>
    </source>
</evidence>
<sequence>MAILSPLMERESLPLARNVIRTSWEDEPCHFFKVLYICRCWGESVKSKSSIVKTVVLETSLVNTALYMCPTSIHTVVVPLGKESILNLSRSIQLVRKRQRRKNN</sequence>
<comment type="caution">
    <text evidence="1">The sequence shown here is derived from an EMBL/GenBank/DDBJ whole genome shotgun (WGS) entry which is preliminary data.</text>
</comment>
<protein>
    <submittedName>
        <fullName evidence="1">Uncharacterized protein</fullName>
    </submittedName>
</protein>